<reference evidence="16" key="1">
    <citation type="submission" date="2022-03" db="EMBL/GenBank/DDBJ databases">
        <title>Identification of a novel bacterium isolated from mangrove sediments.</title>
        <authorList>
            <person name="Pan X."/>
        </authorList>
    </citation>
    <scope>NUCLEOTIDE SEQUENCE</scope>
    <source>
        <strain evidence="16">B2637</strain>
    </source>
</reference>
<keyword evidence="8 12" id="KW-0798">TonB box</keyword>
<dbReference type="InterPro" id="IPR036942">
    <property type="entry name" value="Beta-barrel_TonB_sf"/>
</dbReference>
<dbReference type="RefSeq" id="WP_243801031.1">
    <property type="nucleotide sequence ID" value="NZ_JALHAT010000024.1"/>
</dbReference>
<feature type="domain" description="TonB-dependent receptor plug" evidence="15">
    <location>
        <begin position="57"/>
        <end position="164"/>
    </location>
</feature>
<dbReference type="Pfam" id="PF07715">
    <property type="entry name" value="Plug"/>
    <property type="match status" value="1"/>
</dbReference>
<feature type="signal peptide" evidence="13">
    <location>
        <begin position="1"/>
        <end position="19"/>
    </location>
</feature>
<keyword evidence="10 11" id="KW-0998">Cell outer membrane</keyword>
<evidence type="ECO:0000256" key="10">
    <source>
        <dbReference type="ARBA" id="ARBA00023237"/>
    </source>
</evidence>
<evidence type="ECO:0000256" key="12">
    <source>
        <dbReference type="RuleBase" id="RU003357"/>
    </source>
</evidence>
<dbReference type="EMBL" id="JALHAT010000024">
    <property type="protein sequence ID" value="MCJ1961694.1"/>
    <property type="molecule type" value="Genomic_DNA"/>
</dbReference>
<evidence type="ECO:0000256" key="8">
    <source>
        <dbReference type="ARBA" id="ARBA00023077"/>
    </source>
</evidence>
<dbReference type="SUPFAM" id="SSF56935">
    <property type="entry name" value="Porins"/>
    <property type="match status" value="1"/>
</dbReference>
<dbReference type="Pfam" id="PF00593">
    <property type="entry name" value="TonB_dep_Rec_b-barrel"/>
    <property type="match status" value="1"/>
</dbReference>
<gene>
    <name evidence="16" type="ORF">MTR65_13445</name>
</gene>
<evidence type="ECO:0000259" key="15">
    <source>
        <dbReference type="Pfam" id="PF07715"/>
    </source>
</evidence>
<dbReference type="Gene3D" id="2.40.170.20">
    <property type="entry name" value="TonB-dependent receptor, beta-barrel domain"/>
    <property type="match status" value="1"/>
</dbReference>
<keyword evidence="4" id="KW-0410">Iron transport</keyword>
<dbReference type="PANTHER" id="PTHR32552">
    <property type="entry name" value="FERRICHROME IRON RECEPTOR-RELATED"/>
    <property type="match status" value="1"/>
</dbReference>
<keyword evidence="5 11" id="KW-0812">Transmembrane</keyword>
<evidence type="ECO:0000256" key="3">
    <source>
        <dbReference type="ARBA" id="ARBA00022452"/>
    </source>
</evidence>
<organism evidence="16 17">
    <name type="scientific">Novosphingobium mangrovi</name>
    <name type="common">ex Hu et al. 2023</name>
    <dbReference type="NCBI Taxonomy" id="2930094"/>
    <lineage>
        <taxon>Bacteria</taxon>
        <taxon>Pseudomonadati</taxon>
        <taxon>Pseudomonadota</taxon>
        <taxon>Alphaproteobacteria</taxon>
        <taxon>Sphingomonadales</taxon>
        <taxon>Sphingomonadaceae</taxon>
        <taxon>Novosphingobium</taxon>
    </lineage>
</organism>
<evidence type="ECO:0000256" key="6">
    <source>
        <dbReference type="ARBA" id="ARBA00023004"/>
    </source>
</evidence>
<evidence type="ECO:0000256" key="1">
    <source>
        <dbReference type="ARBA" id="ARBA00004571"/>
    </source>
</evidence>
<dbReference type="CDD" id="cd01347">
    <property type="entry name" value="ligand_gated_channel"/>
    <property type="match status" value="1"/>
</dbReference>
<evidence type="ECO:0000256" key="7">
    <source>
        <dbReference type="ARBA" id="ARBA00023065"/>
    </source>
</evidence>
<keyword evidence="16" id="KW-0675">Receptor</keyword>
<dbReference type="Proteomes" id="UP001162802">
    <property type="component" value="Unassembled WGS sequence"/>
</dbReference>
<dbReference type="InterPro" id="IPR012910">
    <property type="entry name" value="Plug_dom"/>
</dbReference>
<evidence type="ECO:0000313" key="17">
    <source>
        <dbReference type="Proteomes" id="UP001162802"/>
    </source>
</evidence>
<evidence type="ECO:0000256" key="5">
    <source>
        <dbReference type="ARBA" id="ARBA00022692"/>
    </source>
</evidence>
<evidence type="ECO:0000313" key="16">
    <source>
        <dbReference type="EMBL" id="MCJ1961694.1"/>
    </source>
</evidence>
<keyword evidence="9 11" id="KW-0472">Membrane</keyword>
<proteinExistence type="inferred from homology"/>
<comment type="similarity">
    <text evidence="11 12">Belongs to the TonB-dependent receptor family.</text>
</comment>
<accession>A0ABT0AET7</accession>
<dbReference type="InterPro" id="IPR039426">
    <property type="entry name" value="TonB-dep_rcpt-like"/>
</dbReference>
<keyword evidence="6" id="KW-0408">Iron</keyword>
<comment type="caution">
    <text evidence="16">The sequence shown here is derived from an EMBL/GenBank/DDBJ whole genome shotgun (WGS) entry which is preliminary data.</text>
</comment>
<evidence type="ECO:0000256" key="2">
    <source>
        <dbReference type="ARBA" id="ARBA00022448"/>
    </source>
</evidence>
<keyword evidence="13" id="KW-0732">Signal</keyword>
<name>A0ABT0AET7_9SPHN</name>
<dbReference type="PROSITE" id="PS52016">
    <property type="entry name" value="TONB_DEPENDENT_REC_3"/>
    <property type="match status" value="1"/>
</dbReference>
<evidence type="ECO:0000256" key="11">
    <source>
        <dbReference type="PROSITE-ProRule" id="PRU01360"/>
    </source>
</evidence>
<evidence type="ECO:0000256" key="4">
    <source>
        <dbReference type="ARBA" id="ARBA00022496"/>
    </source>
</evidence>
<feature type="chain" id="PRO_5046348875" evidence="13">
    <location>
        <begin position="20"/>
        <end position="799"/>
    </location>
</feature>
<feature type="domain" description="TonB-dependent receptor-like beta-barrel" evidence="14">
    <location>
        <begin position="315"/>
        <end position="763"/>
    </location>
</feature>
<comment type="subcellular location">
    <subcellularLocation>
        <location evidence="1 11">Cell outer membrane</location>
        <topology evidence="1 11">Multi-pass membrane protein</topology>
    </subcellularLocation>
</comment>
<evidence type="ECO:0000259" key="14">
    <source>
        <dbReference type="Pfam" id="PF00593"/>
    </source>
</evidence>
<dbReference type="InterPro" id="IPR000531">
    <property type="entry name" value="Beta-barrel_TonB"/>
</dbReference>
<evidence type="ECO:0000256" key="9">
    <source>
        <dbReference type="ARBA" id="ARBA00023136"/>
    </source>
</evidence>
<keyword evidence="7" id="KW-0406">Ion transport</keyword>
<keyword evidence="17" id="KW-1185">Reference proteome</keyword>
<keyword evidence="3 11" id="KW-1134">Transmembrane beta strand</keyword>
<evidence type="ECO:0000256" key="13">
    <source>
        <dbReference type="SAM" id="SignalP"/>
    </source>
</evidence>
<protein>
    <submittedName>
        <fullName evidence="16">TonB-dependent receptor</fullName>
    </submittedName>
</protein>
<keyword evidence="2 11" id="KW-0813">Transport</keyword>
<dbReference type="PANTHER" id="PTHR32552:SF81">
    <property type="entry name" value="TONB-DEPENDENT OUTER MEMBRANE RECEPTOR"/>
    <property type="match status" value="1"/>
</dbReference>
<sequence length="799" mass="86927">MARHHIVRTSALLSSICTAALLASAPGTASAQSAESARSAPASGDIIVTARRTEERLQDVPLSIAAISSEDMAEKGVTDLQDIANYTPGLRFTDFLSKFNGNAVIRGLSQTNVQNAVGNTGVFIDGIYLQRGYMVDSQLGDVQRIEVVKGPQSALYGQNTFSGAINYVLNEPTDELHASGRASVGNGGYTDVRAAVGGPIVPGILSGRIYYATADFDGVWKNNFPGAGSSGMADFGGYQRRNFSASLKLTPTDGMAITGTYYRLTRNEKIRAFYTIDGNLREDQLNCGAVGSNGSPYLWCGNLPSSPAGKRSGENADHYPDGLFAAPQPGMRAKTEMYHVAAEYAFSPDWTFNYDFGRVRGEGIEQSSFASNSYYLDESSFRLPGQSPTFSMQREAGLMKYTSHDARLAFDNGGPFTFDFGYFRSKTSDAFLFGLRLGMQPGGPVLSDNWDPLDDGGVILFNNRRTNYKIDSGYGRVGLKLLDDQLTLGAEARYTHTELSTIDMQTPDLPALEADYNNLTPRFSIRYEPSMDMMFYASAAKGVKAGGFNGYVTGSVELLPEERAYGEEVNWTYEVGTKGSLFNNRFNYSLAAFYIDWQKRQISAPPANYVPPVDSTQGGGAVPGAYISGGSAESYGVELTANYRVSTPLTLNGSFAWQHATAKDGAVAPTASSTCDDIVCRTDGNVAGNYLGNVPQFQGTFGFDYRTPVNDDLDFFMGADEIYRGKMYVDETNTASTAAYFLTNARVGVSADRWKGFFWVKNLLDEKYAEASFVVPSIFQYNVNLGDRRTFGVTLTFDY</sequence>